<feature type="region of interest" description="Disordered" evidence="2">
    <location>
        <begin position="82"/>
        <end position="124"/>
    </location>
</feature>
<feature type="region of interest" description="Disordered" evidence="2">
    <location>
        <begin position="815"/>
        <end position="839"/>
    </location>
</feature>
<feature type="compositionally biased region" description="Polar residues" evidence="2">
    <location>
        <begin position="446"/>
        <end position="469"/>
    </location>
</feature>
<gene>
    <name evidence="3" type="ORF">L198_06781</name>
</gene>
<feature type="compositionally biased region" description="Low complexity" evidence="2">
    <location>
        <begin position="873"/>
        <end position="883"/>
    </location>
</feature>
<organism evidence="3 4">
    <name type="scientific">Cryptococcus wingfieldii CBS 7118</name>
    <dbReference type="NCBI Taxonomy" id="1295528"/>
    <lineage>
        <taxon>Eukaryota</taxon>
        <taxon>Fungi</taxon>
        <taxon>Dikarya</taxon>
        <taxon>Basidiomycota</taxon>
        <taxon>Agaricomycotina</taxon>
        <taxon>Tremellomycetes</taxon>
        <taxon>Tremellales</taxon>
        <taxon>Cryptococcaceae</taxon>
        <taxon>Cryptococcus</taxon>
    </lineage>
</organism>
<feature type="region of interest" description="Disordered" evidence="2">
    <location>
        <begin position="387"/>
        <end position="419"/>
    </location>
</feature>
<sequence>MSESADATSSAKSTTKGSTPTVATTEDLAKSIKCLAQSAKWARNTRKATLTNLTTEQGTEMDKTLREAQTQLHELNKTFKEWAKKNNWTRPSKTGASGAGDKETTETKTEGTDDEKTDLSLPPPILSFVQPALHPYHPSASSLMPCPPARSGPPCHDKMGYLKALIKKKKSHDAVSIKDKITYPVAVSQSRPLPPIPCHSRTPSDASIASIVPATLAFPKPPNRSPIYTATPFDHRTRETGDGDRQRVSDDSKALSPRGSGESRMSGRGDARTRDNKERQNAQVPSSPRVREPAEKRSKSPRVSVAPMLPVLDIGDMINDDSMTSSAASTAILTPPPSGQLYSLESPATSSPLRPKQHSRHTNPIVIIHPDTSLDSTVELSFSPEASPVKISKAQRAKVWDSGSVKDVQDTPSDKPVARVSEASAMVARDFASSTRAEHPPVPSLVQAQGSTHDSTFSSDSEYSVNTSVVAPRPSRPGDASSCWSVTPGESSMRTPLLQKERSTVDSEIFTPPSRCSSLPLVPTQGDGNLAPTPPAANGAELPSSVSSSPEWWFADHSSKDSVTPEPARVLSDATLVKPLASPLSLVATPAEPDTDLSSPHPSSALAPTSPALFTAQGSPSPTTAQFFSEKELKEKVWYDVKSSRGTVEPVEPVEPVDPHESGSWSDGPSWVAGDDLHLGYLRITGEGLGGERVDDGGDVIEVLDRSDTPDSLDQHSFAEDSLHTRIDPNHQESQIQVTECSSNDSSPLSPGNIPSLFQAICARALQRGYLGIDDFHAERGVVEALAEDEKWLSVDHDVAREMVNLRKENTRLKAELEAKTAKSTTSTPSKTPLKRRQKSALPLIQDVFHSSPPQAFHSTPSRTRGLNHPFGSPLSRASSSSSEASALQAEIIQLHTELATSREQQDQLLERAETAESSAERATESISALHSMFTRITSELEDSHRRAAMDRSQMEKVTAEYAEERRQGEAVRNELESWGKQERGEVVRLKGEIGSLEKKVDGFFGMADLLTRMSSSTYAKPRSSSSKR</sequence>
<feature type="compositionally biased region" description="Low complexity" evidence="2">
    <location>
        <begin position="822"/>
        <end position="832"/>
    </location>
</feature>
<evidence type="ECO:0000256" key="2">
    <source>
        <dbReference type="SAM" id="MobiDB-lite"/>
    </source>
</evidence>
<feature type="compositionally biased region" description="Basic and acidic residues" evidence="2">
    <location>
        <begin position="289"/>
        <end position="298"/>
    </location>
</feature>
<feature type="compositionally biased region" description="Polar residues" evidence="2">
    <location>
        <begin position="86"/>
        <end position="95"/>
    </location>
</feature>
<name>A0A1E3IHH5_9TREE</name>
<protein>
    <submittedName>
        <fullName evidence="3">Uncharacterized protein</fullName>
    </submittedName>
</protein>
<dbReference type="GeneID" id="30195993"/>
<feature type="compositionally biased region" description="Basic and acidic residues" evidence="2">
    <location>
        <begin position="233"/>
        <end position="253"/>
    </location>
</feature>
<dbReference type="OrthoDB" id="2576286at2759"/>
<dbReference type="AlphaFoldDB" id="A0A1E3IHH5"/>
<feature type="region of interest" description="Disordered" evidence="2">
    <location>
        <begin position="216"/>
        <end position="304"/>
    </location>
</feature>
<evidence type="ECO:0000256" key="1">
    <source>
        <dbReference type="SAM" id="Coils"/>
    </source>
</evidence>
<dbReference type="RefSeq" id="XP_019029110.1">
    <property type="nucleotide sequence ID" value="XM_019178833.1"/>
</dbReference>
<feature type="compositionally biased region" description="Basic and acidic residues" evidence="2">
    <location>
        <begin position="265"/>
        <end position="280"/>
    </location>
</feature>
<feature type="compositionally biased region" description="Polar residues" evidence="2">
    <location>
        <begin position="482"/>
        <end position="494"/>
    </location>
</feature>
<feature type="coiled-coil region" evidence="1">
    <location>
        <begin position="885"/>
        <end position="926"/>
    </location>
</feature>
<evidence type="ECO:0000313" key="4">
    <source>
        <dbReference type="Proteomes" id="UP000094819"/>
    </source>
</evidence>
<reference evidence="3 4" key="1">
    <citation type="submission" date="2016-06" db="EMBL/GenBank/DDBJ databases">
        <title>Evolution of pathogenesis and genome organization in the Tremellales.</title>
        <authorList>
            <person name="Cuomo C."/>
            <person name="Litvintseva A."/>
            <person name="Heitman J."/>
            <person name="Chen Y."/>
            <person name="Sun S."/>
            <person name="Springer D."/>
            <person name="Dromer F."/>
            <person name="Young S."/>
            <person name="Zeng Q."/>
            <person name="Chapman S."/>
            <person name="Gujja S."/>
            <person name="Saif S."/>
            <person name="Birren B."/>
        </authorList>
    </citation>
    <scope>NUCLEOTIDE SEQUENCE [LARGE SCALE GENOMIC DNA]</scope>
    <source>
        <strain evidence="3 4">CBS 7118</strain>
    </source>
</reference>
<feature type="region of interest" description="Disordered" evidence="2">
    <location>
        <begin position="326"/>
        <end position="362"/>
    </location>
</feature>
<feature type="region of interest" description="Disordered" evidence="2">
    <location>
        <begin position="587"/>
        <end position="624"/>
    </location>
</feature>
<feature type="compositionally biased region" description="Low complexity" evidence="2">
    <location>
        <begin position="1"/>
        <end position="21"/>
    </location>
</feature>
<feature type="region of interest" description="Disordered" evidence="2">
    <location>
        <begin position="1"/>
        <end position="26"/>
    </location>
</feature>
<dbReference type="EMBL" id="AWGH01000026">
    <property type="protein sequence ID" value="ODN88042.1"/>
    <property type="molecule type" value="Genomic_DNA"/>
</dbReference>
<feature type="region of interest" description="Disordered" evidence="2">
    <location>
        <begin position="649"/>
        <end position="669"/>
    </location>
</feature>
<feature type="compositionally biased region" description="Basic and acidic residues" evidence="2">
    <location>
        <begin position="407"/>
        <end position="417"/>
    </location>
</feature>
<feature type="compositionally biased region" description="Polar residues" evidence="2">
    <location>
        <begin position="340"/>
        <end position="352"/>
    </location>
</feature>
<evidence type="ECO:0000313" key="3">
    <source>
        <dbReference type="EMBL" id="ODN88042.1"/>
    </source>
</evidence>
<feature type="compositionally biased region" description="Polar residues" evidence="2">
    <location>
        <begin position="852"/>
        <end position="865"/>
    </location>
</feature>
<accession>A0A1E3IHH5</accession>
<feature type="compositionally biased region" description="Basic and acidic residues" evidence="2">
    <location>
        <begin position="100"/>
        <end position="111"/>
    </location>
</feature>
<feature type="region of interest" description="Disordered" evidence="2">
    <location>
        <begin position="851"/>
        <end position="883"/>
    </location>
</feature>
<keyword evidence="1" id="KW-0175">Coiled coil</keyword>
<feature type="region of interest" description="Disordered" evidence="2">
    <location>
        <begin position="431"/>
        <end position="568"/>
    </location>
</feature>
<keyword evidence="4" id="KW-1185">Reference proteome</keyword>
<comment type="caution">
    <text evidence="3">The sequence shown here is derived from an EMBL/GenBank/DDBJ whole genome shotgun (WGS) entry which is preliminary data.</text>
</comment>
<proteinExistence type="predicted"/>
<feature type="compositionally biased region" description="Low complexity" evidence="2">
    <location>
        <begin position="597"/>
        <end position="613"/>
    </location>
</feature>
<dbReference type="Proteomes" id="UP000094819">
    <property type="component" value="Unassembled WGS sequence"/>
</dbReference>